<sequence length="473" mass="52650">MEITKPDSPGYDKAREMVNKRIDQRPSAILTCASVSDVQAAIAMTKRDGKKARIRAGRHSYEGFSIGGPDTYVIDVSPLNHLDIDKTTQTAWVGGGSQLYYDVYQPLWDGGQYTIPGGSCPTVSVGGLVSGGGFSFSGRKFGLTCDSVTAIQIVTGDGQLRTIDENHCQDLFWGCRGGGNGNFGVITGYQFKLYPASDVVLYQIDWPWQQNNIASICKAWAAMVANTSKELMTFLRFSAGDKGPILSSFGQYYGDQKDLETIVDGYFGKFCHNTISFETVSNIDAVRHWGGIKTKSRPLNAPHFMLHHDTLGSPTEPEGGNPVKFVFHDGGYFKASSIMLDRFFNDAELQYLYQIINEHNDTHTFIVLDSQQNGYSSALAPDYNAYAHRQAIASVQIYTSWTDPKQTQQHIDLVENIRKNLTGAGKGAYRNYGDTLIPDWQTAYYGDHYQRLQLVKQRYDSDNLFCYEQSISP</sequence>
<feature type="domain" description="FAD-binding PCMH-type" evidence="6">
    <location>
        <begin position="22"/>
        <end position="196"/>
    </location>
</feature>
<keyword evidence="8" id="KW-1185">Reference proteome</keyword>
<dbReference type="PANTHER" id="PTHR42973:SF39">
    <property type="entry name" value="FAD-BINDING PCMH-TYPE DOMAIN-CONTAINING PROTEIN"/>
    <property type="match status" value="1"/>
</dbReference>
<dbReference type="Pfam" id="PF01565">
    <property type="entry name" value="FAD_binding_4"/>
    <property type="match status" value="1"/>
</dbReference>
<accession>A0ABY8MMY1</accession>
<organism evidence="7 8">
    <name type="scientific">Candidatus Haliotispira prima</name>
    <dbReference type="NCBI Taxonomy" id="3034016"/>
    <lineage>
        <taxon>Bacteria</taxon>
        <taxon>Pseudomonadati</taxon>
        <taxon>Spirochaetota</taxon>
        <taxon>Spirochaetia</taxon>
        <taxon>Spirochaetales</taxon>
        <taxon>Spirochaetaceae</taxon>
        <taxon>Candidatus Haliotispira</taxon>
    </lineage>
</organism>
<evidence type="ECO:0000256" key="4">
    <source>
        <dbReference type="ARBA" id="ARBA00022827"/>
    </source>
</evidence>
<dbReference type="Gene3D" id="3.40.462.20">
    <property type="match status" value="1"/>
</dbReference>
<dbReference type="InterPro" id="IPR016164">
    <property type="entry name" value="FAD-linked_Oxase-like_C"/>
</dbReference>
<dbReference type="SUPFAM" id="SSF56176">
    <property type="entry name" value="FAD-binding/transporter-associated domain-like"/>
    <property type="match status" value="1"/>
</dbReference>
<evidence type="ECO:0000256" key="5">
    <source>
        <dbReference type="ARBA" id="ARBA00023002"/>
    </source>
</evidence>
<keyword evidence="3" id="KW-0285">Flavoprotein</keyword>
<comment type="cofactor">
    <cofactor evidence="1">
        <name>FAD</name>
        <dbReference type="ChEBI" id="CHEBI:57692"/>
    </cofactor>
</comment>
<keyword evidence="5" id="KW-0560">Oxidoreductase</keyword>
<evidence type="ECO:0000259" key="6">
    <source>
        <dbReference type="PROSITE" id="PS51387"/>
    </source>
</evidence>
<name>A0ABY8MMY1_9SPIO</name>
<keyword evidence="4" id="KW-0274">FAD</keyword>
<dbReference type="Gene3D" id="3.30.465.10">
    <property type="match status" value="1"/>
</dbReference>
<proteinExistence type="inferred from homology"/>
<gene>
    <name evidence="7" type="ORF">P0082_04465</name>
</gene>
<dbReference type="Pfam" id="PF08031">
    <property type="entry name" value="BBE"/>
    <property type="match status" value="1"/>
</dbReference>
<reference evidence="7 8" key="1">
    <citation type="submission" date="2023-04" db="EMBL/GenBank/DDBJ databases">
        <title>Spirochaete genome identified in red abalone sample constitutes a novel genus.</title>
        <authorList>
            <person name="Sharma S.P."/>
            <person name="Purcell C.M."/>
            <person name="Hyde J.R."/>
            <person name="Severin A.J."/>
        </authorList>
    </citation>
    <scope>NUCLEOTIDE SEQUENCE [LARGE SCALE GENOMIC DNA]</scope>
    <source>
        <strain evidence="7 8">SP-2023</strain>
    </source>
</reference>
<dbReference type="RefSeq" id="WP_326928326.1">
    <property type="nucleotide sequence ID" value="NZ_CP123443.1"/>
</dbReference>
<comment type="similarity">
    <text evidence="2">Belongs to the oxygen-dependent FAD-linked oxidoreductase family.</text>
</comment>
<evidence type="ECO:0000313" key="7">
    <source>
        <dbReference type="EMBL" id="WGK70119.1"/>
    </source>
</evidence>
<evidence type="ECO:0000313" key="8">
    <source>
        <dbReference type="Proteomes" id="UP001228690"/>
    </source>
</evidence>
<dbReference type="InterPro" id="IPR012951">
    <property type="entry name" value="BBE"/>
</dbReference>
<dbReference type="InterPro" id="IPR050416">
    <property type="entry name" value="FAD-linked_Oxidoreductase"/>
</dbReference>
<dbReference type="InterPro" id="IPR006094">
    <property type="entry name" value="Oxid_FAD_bind_N"/>
</dbReference>
<evidence type="ECO:0000256" key="2">
    <source>
        <dbReference type="ARBA" id="ARBA00005466"/>
    </source>
</evidence>
<dbReference type="SUPFAM" id="SSF55103">
    <property type="entry name" value="FAD-linked oxidases, C-terminal domain"/>
    <property type="match status" value="1"/>
</dbReference>
<dbReference type="EMBL" id="CP123443">
    <property type="protein sequence ID" value="WGK70119.1"/>
    <property type="molecule type" value="Genomic_DNA"/>
</dbReference>
<dbReference type="PROSITE" id="PS51387">
    <property type="entry name" value="FAD_PCMH"/>
    <property type="match status" value="1"/>
</dbReference>
<dbReference type="InterPro" id="IPR016166">
    <property type="entry name" value="FAD-bd_PCMH"/>
</dbReference>
<dbReference type="InterPro" id="IPR016169">
    <property type="entry name" value="FAD-bd_PCMH_sub2"/>
</dbReference>
<evidence type="ECO:0000256" key="3">
    <source>
        <dbReference type="ARBA" id="ARBA00022630"/>
    </source>
</evidence>
<protein>
    <submittedName>
        <fullName evidence="7">FAD-dependent oxidoreductase</fullName>
    </submittedName>
</protein>
<dbReference type="PANTHER" id="PTHR42973">
    <property type="entry name" value="BINDING OXIDOREDUCTASE, PUTATIVE (AFU_ORTHOLOGUE AFUA_1G17690)-RELATED"/>
    <property type="match status" value="1"/>
</dbReference>
<evidence type="ECO:0000256" key="1">
    <source>
        <dbReference type="ARBA" id="ARBA00001974"/>
    </source>
</evidence>
<dbReference type="InterPro" id="IPR036318">
    <property type="entry name" value="FAD-bd_PCMH-like_sf"/>
</dbReference>
<dbReference type="Proteomes" id="UP001228690">
    <property type="component" value="Chromosome"/>
</dbReference>